<keyword evidence="1" id="KW-0472">Membrane</keyword>
<evidence type="ECO:0000259" key="3">
    <source>
        <dbReference type="Pfam" id="PF23357"/>
    </source>
</evidence>
<keyword evidence="1" id="KW-0812">Transmembrane</keyword>
<feature type="domain" description="ABC-type uncharacterised transport system" evidence="2">
    <location>
        <begin position="195"/>
        <end position="498"/>
    </location>
</feature>
<feature type="transmembrane region" description="Helical" evidence="1">
    <location>
        <begin position="534"/>
        <end position="556"/>
    </location>
</feature>
<dbReference type="InterPro" id="IPR019196">
    <property type="entry name" value="ABC_transp_unknown"/>
</dbReference>
<keyword evidence="1" id="KW-1133">Transmembrane helix</keyword>
<dbReference type="Pfam" id="PF23357">
    <property type="entry name" value="DUF7088"/>
    <property type="match status" value="1"/>
</dbReference>
<evidence type="ECO:0000313" key="4">
    <source>
        <dbReference type="EMBL" id="SMO97928.1"/>
    </source>
</evidence>
<dbReference type="InterPro" id="IPR019863">
    <property type="entry name" value="Motility-assoc_ABC-rel_GldG"/>
</dbReference>
<dbReference type="Pfam" id="PF09822">
    <property type="entry name" value="ABC_transp_aux"/>
    <property type="match status" value="1"/>
</dbReference>
<feature type="domain" description="DUF7088" evidence="3">
    <location>
        <begin position="38"/>
        <end position="147"/>
    </location>
</feature>
<reference evidence="4 5" key="1">
    <citation type="submission" date="2017-05" db="EMBL/GenBank/DDBJ databases">
        <authorList>
            <person name="Varghese N."/>
            <person name="Submissions S."/>
        </authorList>
    </citation>
    <scope>NUCLEOTIDE SEQUENCE [LARGE SCALE GENOMIC DNA]</scope>
    <source>
        <strain evidence="4 5">DSM 19036</strain>
    </source>
</reference>
<proteinExistence type="predicted"/>
<evidence type="ECO:0000259" key="2">
    <source>
        <dbReference type="Pfam" id="PF09822"/>
    </source>
</evidence>
<sequence>MVSSAQKKWMKAVLFIIALAGLNIASSYIYTRFDFTGEKRFTLNPKTKAVLAKADKEVTVTVFLDGNLPAAFKRLKNAASNLLNDYKANAAVKIKVVFTDPLEGLDQQAQDTVLRNLYSNGIEPTNLNIKNDAGFTQKTVFPMAVVQAGNRQVPVKLLQNLDAAGNYEQNINNSIQNLEYVFSSAIKKVTTGENPRIGFTEGNGEPADPYLSDAIRSLSDSYEVGRVDLNLISKEGLDKLKILFITKPQKEFSEALKYKINYFVMNGGRIVWSIDQVSADLDSLKGKGQQLAFNNKLNLDDMLFMYGARVNYNLVADLNCAEIPLAMGGAAGRQRDIQMAPWIYYPVLLPDVSSSLVKNIDGIRTEFLSTVDTIGVKGVRKTVLLHTSPYHIEHNTPEVLSLQVVAETPDQRQYLHPPKSTAVLLEGSFPSVFLNRQPPAGISEDFSSGALSKPTKMIVIGDGDIFRNQVSGRDGSVFPLGFDRYTQRNFGNKAFLLNIADYLSSDDNLIDLRNKEVRVRLLDKQRLRGEKLKWQLINVIVPLLLLISFAIFQHYYRKYKYAR</sequence>
<name>A0A521FP49_9SPHI</name>
<accession>A0A521FP49</accession>
<dbReference type="InterPro" id="IPR055396">
    <property type="entry name" value="DUF7088"/>
</dbReference>
<dbReference type="OrthoDB" id="9777219at2"/>
<gene>
    <name evidence="4" type="ORF">SAMN06265348_11556</name>
</gene>
<evidence type="ECO:0000313" key="5">
    <source>
        <dbReference type="Proteomes" id="UP000320300"/>
    </source>
</evidence>
<dbReference type="EMBL" id="FXTN01000015">
    <property type="protein sequence ID" value="SMO97928.1"/>
    <property type="molecule type" value="Genomic_DNA"/>
</dbReference>
<keyword evidence="5" id="KW-1185">Reference proteome</keyword>
<dbReference type="Proteomes" id="UP000320300">
    <property type="component" value="Unassembled WGS sequence"/>
</dbReference>
<evidence type="ECO:0000256" key="1">
    <source>
        <dbReference type="SAM" id="Phobius"/>
    </source>
</evidence>
<dbReference type="NCBIfam" id="TIGR03521">
    <property type="entry name" value="GldG"/>
    <property type="match status" value="1"/>
</dbReference>
<protein>
    <submittedName>
        <fullName evidence="4">Gliding-associated putative ABC transporter substrate-binding component GldG</fullName>
    </submittedName>
</protein>
<organism evidence="4 5">
    <name type="scientific">Pedobacter westerhofensis</name>
    <dbReference type="NCBI Taxonomy" id="425512"/>
    <lineage>
        <taxon>Bacteria</taxon>
        <taxon>Pseudomonadati</taxon>
        <taxon>Bacteroidota</taxon>
        <taxon>Sphingobacteriia</taxon>
        <taxon>Sphingobacteriales</taxon>
        <taxon>Sphingobacteriaceae</taxon>
        <taxon>Pedobacter</taxon>
    </lineage>
</organism>
<dbReference type="AlphaFoldDB" id="A0A521FP49"/>